<protein>
    <recommendedName>
        <fullName evidence="2">GRPD C-terminal domain-containing protein</fullName>
    </recommendedName>
</protein>
<name>A0A6V7PFY3_ANACO</name>
<evidence type="ECO:0000313" key="3">
    <source>
        <dbReference type="EMBL" id="CAD1829791.1"/>
    </source>
</evidence>
<dbReference type="InterPro" id="IPR009836">
    <property type="entry name" value="GRDP-like"/>
</dbReference>
<dbReference type="EMBL" id="LR862130">
    <property type="protein sequence ID" value="CAD1829791.1"/>
    <property type="molecule type" value="Genomic_DNA"/>
</dbReference>
<accession>A0A6V7PFY3</accession>
<feature type="domain" description="GRPD C-terminal" evidence="2">
    <location>
        <begin position="509"/>
        <end position="665"/>
    </location>
</feature>
<feature type="compositionally biased region" description="Low complexity" evidence="1">
    <location>
        <begin position="10"/>
        <end position="21"/>
    </location>
</feature>
<evidence type="ECO:0000256" key="1">
    <source>
        <dbReference type="SAM" id="MobiDB-lite"/>
    </source>
</evidence>
<evidence type="ECO:0000259" key="2">
    <source>
        <dbReference type="Pfam" id="PF25335"/>
    </source>
</evidence>
<reference evidence="3" key="1">
    <citation type="submission" date="2020-07" db="EMBL/GenBank/DDBJ databases">
        <authorList>
            <person name="Lin J."/>
        </authorList>
    </citation>
    <scope>NUCLEOTIDE SEQUENCE</scope>
</reference>
<dbReference type="Pfam" id="PF07173">
    <property type="entry name" value="GRDP-like"/>
    <property type="match status" value="1"/>
</dbReference>
<gene>
    <name evidence="3" type="ORF">CB5_LOCUS13002</name>
</gene>
<organism evidence="3">
    <name type="scientific">Ananas comosus var. bracteatus</name>
    <name type="common">red pineapple</name>
    <dbReference type="NCBI Taxonomy" id="296719"/>
    <lineage>
        <taxon>Eukaryota</taxon>
        <taxon>Viridiplantae</taxon>
        <taxon>Streptophyta</taxon>
        <taxon>Embryophyta</taxon>
        <taxon>Tracheophyta</taxon>
        <taxon>Spermatophyta</taxon>
        <taxon>Magnoliopsida</taxon>
        <taxon>Liliopsida</taxon>
        <taxon>Poales</taxon>
        <taxon>Bromeliaceae</taxon>
        <taxon>Bromelioideae</taxon>
        <taxon>Ananas</taxon>
    </lineage>
</organism>
<dbReference type="InterPro" id="IPR057518">
    <property type="entry name" value="GRDP_C"/>
</dbReference>
<proteinExistence type="predicted"/>
<dbReference type="Pfam" id="PF25335">
    <property type="entry name" value="GRDP_C"/>
    <property type="match status" value="1"/>
</dbReference>
<feature type="region of interest" description="Disordered" evidence="1">
    <location>
        <begin position="1"/>
        <end position="33"/>
    </location>
</feature>
<sequence length="771" mass="86494">MGGENITPNSSSSASSSFSDSSRARSRRSDLSAGAGAAAAPSAAAARGGGAASLDLVSAARRHLSFLRRRPSAASPLPLRRRSLRRYEELWMPLIADLTAAGSWSAAMLLPPLDVHWIWHCHCLDHRGYRDYCASRFGFLIDRPLILDDENEDYAADRCREIWAVRYPSEPFDLEICAVEGGGGEVGDEMLGTVARWESVADLFADPFAYETVYLVSAKRRYLDFLDLVKRLGVGGGDDGVRLVPTNDILLMWLTHKSYPGRYARDMEAMGDGVAAAMEKKVAGFGDLPPPTVAEEEASRRAWEEAYDEPYERAGTVFDPAAAPARAALGWYAAEADANSRYKAMQPRFLMEVCVFLKGEFEEKERLNKNFLRLRTLRCHRSLKLDKPASESSSKNWRKTWHLYCEFGTKGIRVEVRRHRNNCLSSSKSLKTLVFSWNDLLRATTLTLKEKLDIPAWILASITPPVQASYLLKCVPDRVTDDSGAMISDVILEKRAHRPQEGRWLSRTVLDHTGKECFVIRTRVGKGIWRRGAETPMAVKWEERIIEVREGSWSYIASSVGFAPEKVVGTATPKKDDLHEKNVAWCLSTGDVLSIQWEDGLDIQLENDSSTETVKLLRGRRLQYQVKKFIRDEDEDQYFTLVRASESQEGKATALLNWKLLAVEFSPEEDAVLVLLICMAITRTLTEIRREDSAGLLVRRRIREVQKGLKDWGSVMLPLSASSSASAFLQPWYWNASEVLASAEMFDARGPTIKYSPADGKEILYRQAIMP</sequence>
<dbReference type="PANTHER" id="PTHR34365:SF2">
    <property type="entry name" value="ENOLASE (DUF1399)"/>
    <property type="match status" value="1"/>
</dbReference>
<dbReference type="AlphaFoldDB" id="A0A6V7PFY3"/>
<dbReference type="PANTHER" id="PTHR34365">
    <property type="entry name" value="ENOLASE (DUF1399)"/>
    <property type="match status" value="1"/>
</dbReference>